<keyword evidence="2" id="KW-0863">Zinc-finger</keyword>
<dbReference type="Gene3D" id="4.10.60.10">
    <property type="entry name" value="Zinc finger, CCHC-type"/>
    <property type="match status" value="1"/>
</dbReference>
<dbReference type="EMBL" id="JAACJM010000545">
    <property type="protein sequence ID" value="KAF5311546.1"/>
    <property type="molecule type" value="Genomic_DNA"/>
</dbReference>
<dbReference type="AlphaFoldDB" id="A0A8H5ET91"/>
<dbReference type="Proteomes" id="UP000559256">
    <property type="component" value="Unassembled WGS sequence"/>
</dbReference>
<organism evidence="4 5">
    <name type="scientific">Tetrapyrgos nigripes</name>
    <dbReference type="NCBI Taxonomy" id="182062"/>
    <lineage>
        <taxon>Eukaryota</taxon>
        <taxon>Fungi</taxon>
        <taxon>Dikarya</taxon>
        <taxon>Basidiomycota</taxon>
        <taxon>Agaricomycotina</taxon>
        <taxon>Agaricomycetes</taxon>
        <taxon>Agaricomycetidae</taxon>
        <taxon>Agaricales</taxon>
        <taxon>Marasmiineae</taxon>
        <taxon>Marasmiaceae</taxon>
        <taxon>Tetrapyrgos</taxon>
    </lineage>
</organism>
<proteinExistence type="predicted"/>
<dbReference type="OrthoDB" id="3341476at2759"/>
<keyword evidence="5" id="KW-1185">Reference proteome</keyword>
<feature type="domain" description="CCHC-type" evidence="3">
    <location>
        <begin position="80"/>
        <end position="95"/>
    </location>
</feature>
<dbReference type="GO" id="GO:0003676">
    <property type="term" value="F:nucleic acid binding"/>
    <property type="evidence" value="ECO:0007669"/>
    <property type="project" value="InterPro"/>
</dbReference>
<dbReference type="GO" id="GO:0008270">
    <property type="term" value="F:zinc ion binding"/>
    <property type="evidence" value="ECO:0007669"/>
    <property type="project" value="UniProtKB-KW"/>
</dbReference>
<evidence type="ECO:0000313" key="5">
    <source>
        <dbReference type="Proteomes" id="UP000559256"/>
    </source>
</evidence>
<gene>
    <name evidence="4" type="ORF">D9758_019131</name>
</gene>
<dbReference type="Pfam" id="PF00098">
    <property type="entry name" value="zf-CCHC"/>
    <property type="match status" value="1"/>
</dbReference>
<evidence type="ECO:0000256" key="2">
    <source>
        <dbReference type="PROSITE-ProRule" id="PRU00047"/>
    </source>
</evidence>
<accession>A0A8H5ET91</accession>
<dbReference type="InterPro" id="IPR001878">
    <property type="entry name" value="Znf_CCHC"/>
</dbReference>
<dbReference type="GO" id="GO:0006397">
    <property type="term" value="P:mRNA processing"/>
    <property type="evidence" value="ECO:0007669"/>
    <property type="project" value="UniProtKB-KW"/>
</dbReference>
<dbReference type="SUPFAM" id="SSF57756">
    <property type="entry name" value="Retrovirus zinc finger-like domains"/>
    <property type="match status" value="1"/>
</dbReference>
<keyword evidence="2" id="KW-0862">Zinc</keyword>
<name>A0A8H5ET91_9AGAR</name>
<comment type="caution">
    <text evidence="4">The sequence shown here is derived from an EMBL/GenBank/DDBJ whole genome shotgun (WGS) entry which is preliminary data.</text>
</comment>
<dbReference type="SMART" id="SM00343">
    <property type="entry name" value="ZnF_C2HC"/>
    <property type="match status" value="1"/>
</dbReference>
<dbReference type="PROSITE" id="PS50158">
    <property type="entry name" value="ZF_CCHC"/>
    <property type="match status" value="1"/>
</dbReference>
<evidence type="ECO:0000313" key="4">
    <source>
        <dbReference type="EMBL" id="KAF5311546.1"/>
    </source>
</evidence>
<reference evidence="4 5" key="1">
    <citation type="journal article" date="2020" name="ISME J.">
        <title>Uncovering the hidden diversity of litter-decomposition mechanisms in mushroom-forming fungi.</title>
        <authorList>
            <person name="Floudas D."/>
            <person name="Bentzer J."/>
            <person name="Ahren D."/>
            <person name="Johansson T."/>
            <person name="Persson P."/>
            <person name="Tunlid A."/>
        </authorList>
    </citation>
    <scope>NUCLEOTIDE SEQUENCE [LARGE SCALE GENOMIC DNA]</scope>
    <source>
        <strain evidence="4 5">CBS 291.85</strain>
    </source>
</reference>
<protein>
    <recommendedName>
        <fullName evidence="3">CCHC-type domain-containing protein</fullName>
    </recommendedName>
</protein>
<dbReference type="InterPro" id="IPR036875">
    <property type="entry name" value="Znf_CCHC_sf"/>
</dbReference>
<keyword evidence="2" id="KW-0479">Metal-binding</keyword>
<keyword evidence="1" id="KW-0507">mRNA processing</keyword>
<evidence type="ECO:0000256" key="1">
    <source>
        <dbReference type="ARBA" id="ARBA00022664"/>
    </source>
</evidence>
<sequence>MNGKMLIFCGAQRSVHPGPPKPTFPSRAQPQGHSLFPIQFPTPAASPFLPLMWPALPKLPSPRHSHGSRCLRQRFLACTCYTCGKTGHFSAACPDCQREHVRSWICLLMTGRRLQKHAAFQDFQAALMNKPTQEDFAKDQE</sequence>
<evidence type="ECO:0000259" key="3">
    <source>
        <dbReference type="PROSITE" id="PS50158"/>
    </source>
</evidence>